<evidence type="ECO:0000313" key="2">
    <source>
        <dbReference type="Proteomes" id="UP000886520"/>
    </source>
</evidence>
<reference evidence="1" key="1">
    <citation type="submission" date="2021-01" db="EMBL/GenBank/DDBJ databases">
        <title>Adiantum capillus-veneris genome.</title>
        <authorList>
            <person name="Fang Y."/>
            <person name="Liao Q."/>
        </authorList>
    </citation>
    <scope>NUCLEOTIDE SEQUENCE</scope>
    <source>
        <strain evidence="1">H3</strain>
        <tissue evidence="1">Leaf</tissue>
    </source>
</reference>
<dbReference type="EMBL" id="JABFUD020000023">
    <property type="protein sequence ID" value="KAI5061034.1"/>
    <property type="molecule type" value="Genomic_DNA"/>
</dbReference>
<gene>
    <name evidence="1" type="ORF">GOP47_0023539</name>
</gene>
<accession>A0A9D4U5V3</accession>
<proteinExistence type="predicted"/>
<organism evidence="1 2">
    <name type="scientific">Adiantum capillus-veneris</name>
    <name type="common">Maidenhair fern</name>
    <dbReference type="NCBI Taxonomy" id="13818"/>
    <lineage>
        <taxon>Eukaryota</taxon>
        <taxon>Viridiplantae</taxon>
        <taxon>Streptophyta</taxon>
        <taxon>Embryophyta</taxon>
        <taxon>Tracheophyta</taxon>
        <taxon>Polypodiopsida</taxon>
        <taxon>Polypodiidae</taxon>
        <taxon>Polypodiales</taxon>
        <taxon>Pteridineae</taxon>
        <taxon>Pteridaceae</taxon>
        <taxon>Vittarioideae</taxon>
        <taxon>Adiantum</taxon>
    </lineage>
</organism>
<sequence>MMMTTCRVSNFGLGVAAARPYCRATTTERGGDGVEQPFLAEAVSGFAGQKLILMKMTSVHRRCSSLWLAVDAV</sequence>
<dbReference type="AlphaFoldDB" id="A0A9D4U5V3"/>
<evidence type="ECO:0000313" key="1">
    <source>
        <dbReference type="EMBL" id="KAI5061034.1"/>
    </source>
</evidence>
<comment type="caution">
    <text evidence="1">The sequence shown here is derived from an EMBL/GenBank/DDBJ whole genome shotgun (WGS) entry which is preliminary data.</text>
</comment>
<protein>
    <submittedName>
        <fullName evidence="1">Uncharacterized protein</fullName>
    </submittedName>
</protein>
<keyword evidence="2" id="KW-1185">Reference proteome</keyword>
<name>A0A9D4U5V3_ADICA</name>
<dbReference type="Proteomes" id="UP000886520">
    <property type="component" value="Chromosome 23"/>
</dbReference>